<organism evidence="6 7">
    <name type="scientific">Brevundimonas mediterranea</name>
    <dbReference type="NCBI Taxonomy" id="74329"/>
    <lineage>
        <taxon>Bacteria</taxon>
        <taxon>Pseudomonadati</taxon>
        <taxon>Pseudomonadota</taxon>
        <taxon>Alphaproteobacteria</taxon>
        <taxon>Caulobacterales</taxon>
        <taxon>Caulobacteraceae</taxon>
        <taxon>Brevundimonas</taxon>
    </lineage>
</organism>
<comment type="similarity">
    <text evidence="5">Belongs to the acetokinase family.</text>
</comment>
<evidence type="ECO:0000256" key="1">
    <source>
        <dbReference type="ARBA" id="ARBA00022679"/>
    </source>
</evidence>
<dbReference type="InterPro" id="IPR000890">
    <property type="entry name" value="Aliphatic_acid_kin_short-chain"/>
</dbReference>
<dbReference type="PRINTS" id="PR00471">
    <property type="entry name" value="ACETATEKNASE"/>
</dbReference>
<dbReference type="SUPFAM" id="SSF53067">
    <property type="entry name" value="Actin-like ATPase domain"/>
    <property type="match status" value="1"/>
</dbReference>
<comment type="caution">
    <text evidence="6">The sequence shown here is derived from an EMBL/GenBank/DDBJ whole genome shotgun (WGS) entry which is preliminary data.</text>
</comment>
<dbReference type="GO" id="GO:0005829">
    <property type="term" value="C:cytosol"/>
    <property type="evidence" value="ECO:0007669"/>
    <property type="project" value="TreeGrafter"/>
</dbReference>
<proteinExistence type="inferred from homology"/>
<protein>
    <submittedName>
        <fullName evidence="6">Acetate kinase</fullName>
    </submittedName>
</protein>
<dbReference type="GO" id="GO:0008776">
    <property type="term" value="F:acetate kinase activity"/>
    <property type="evidence" value="ECO:0007669"/>
    <property type="project" value="TreeGrafter"/>
</dbReference>
<accession>A0A7W6A490</accession>
<dbReference type="EMBL" id="JACIDA010000002">
    <property type="protein sequence ID" value="MBB3873033.1"/>
    <property type="molecule type" value="Genomic_DNA"/>
</dbReference>
<name>A0A7W6A490_9CAUL</name>
<evidence type="ECO:0000256" key="5">
    <source>
        <dbReference type="RuleBase" id="RU003835"/>
    </source>
</evidence>
<dbReference type="Gene3D" id="3.30.420.40">
    <property type="match status" value="1"/>
</dbReference>
<dbReference type="Pfam" id="PF00871">
    <property type="entry name" value="Acetate_kinase"/>
    <property type="match status" value="1"/>
</dbReference>
<keyword evidence="4" id="KW-0067">ATP-binding</keyword>
<evidence type="ECO:0000256" key="2">
    <source>
        <dbReference type="ARBA" id="ARBA00022741"/>
    </source>
</evidence>
<dbReference type="GO" id="GO:0006083">
    <property type="term" value="P:acetate metabolic process"/>
    <property type="evidence" value="ECO:0007669"/>
    <property type="project" value="TreeGrafter"/>
</dbReference>
<dbReference type="Proteomes" id="UP000532936">
    <property type="component" value="Unassembled WGS sequence"/>
</dbReference>
<dbReference type="PANTHER" id="PTHR21060">
    <property type="entry name" value="ACETATE KINASE"/>
    <property type="match status" value="1"/>
</dbReference>
<dbReference type="AlphaFoldDB" id="A0A7W6A490"/>
<keyword evidence="2" id="KW-0547">Nucleotide-binding</keyword>
<dbReference type="GO" id="GO:0005524">
    <property type="term" value="F:ATP binding"/>
    <property type="evidence" value="ECO:0007669"/>
    <property type="project" value="UniProtKB-KW"/>
</dbReference>
<evidence type="ECO:0000256" key="3">
    <source>
        <dbReference type="ARBA" id="ARBA00022777"/>
    </source>
</evidence>
<gene>
    <name evidence="6" type="ORF">GGR11_002586</name>
</gene>
<keyword evidence="1 5" id="KW-0808">Transferase</keyword>
<evidence type="ECO:0000256" key="4">
    <source>
        <dbReference type="ARBA" id="ARBA00022840"/>
    </source>
</evidence>
<evidence type="ECO:0000313" key="6">
    <source>
        <dbReference type="EMBL" id="MBB3873033.1"/>
    </source>
</evidence>
<evidence type="ECO:0000313" key="7">
    <source>
        <dbReference type="Proteomes" id="UP000532936"/>
    </source>
</evidence>
<dbReference type="InterPro" id="IPR043129">
    <property type="entry name" value="ATPase_NBD"/>
</dbReference>
<keyword evidence="3 5" id="KW-0418">Kinase</keyword>
<dbReference type="PANTHER" id="PTHR21060:SF21">
    <property type="entry name" value="ACETATE KINASE"/>
    <property type="match status" value="1"/>
</dbReference>
<sequence>MSTRCGAIDPGVILYLLDLGITADGVRRMLYEDSGLLGLSGISHDMRKLLASPAPEAAEAVEVFVYRGGREIGSLSAALGGLDTLVFTAGIGEGSPEIRQRIAQQAAWLGLRLDPARNAAGATEIGVGPVRVLVLPADEELATAEAVYGLLRS</sequence>
<reference evidence="6 7" key="1">
    <citation type="submission" date="2020-08" db="EMBL/GenBank/DDBJ databases">
        <title>Genomic Encyclopedia of Type Strains, Phase IV (KMG-IV): sequencing the most valuable type-strain genomes for metagenomic binning, comparative biology and taxonomic classification.</title>
        <authorList>
            <person name="Goeker M."/>
        </authorList>
    </citation>
    <scope>NUCLEOTIDE SEQUENCE [LARGE SCALE GENOMIC DNA]</scope>
    <source>
        <strain evidence="6 7">DSM 14878</strain>
    </source>
</reference>